<evidence type="ECO:0000313" key="2">
    <source>
        <dbReference type="Proteomes" id="UP000024837"/>
    </source>
</evidence>
<protein>
    <submittedName>
        <fullName evidence="1">Uncharacterized protein</fullName>
    </submittedName>
</protein>
<reference evidence="1 2" key="1">
    <citation type="submission" date="2013-05" db="EMBL/GenBank/DDBJ databases">
        <title>Drechslerella stenobrocha genome reveals carnivorous origination and mechanical trapping mechanism of predatory fungi.</title>
        <authorList>
            <person name="Liu X."/>
            <person name="Zhang W."/>
            <person name="Liu K."/>
        </authorList>
    </citation>
    <scope>NUCLEOTIDE SEQUENCE [LARGE SCALE GENOMIC DNA]</scope>
    <source>
        <strain evidence="1 2">248</strain>
    </source>
</reference>
<dbReference type="OrthoDB" id="5271207at2759"/>
<sequence length="112" mass="12759">MMQSEATHEPPMYERDARTVRIMQKALEVLCIEWNIPTPKYKYIRRASSGPYRYLSGLHATVIVNEIEYSSSLASTDWHSGWGSYNDAREAVAGEVMRVLGAISDEPEYEAE</sequence>
<keyword evidence="2" id="KW-1185">Reference proteome</keyword>
<dbReference type="Proteomes" id="UP000024837">
    <property type="component" value="Unassembled WGS sequence"/>
</dbReference>
<organism evidence="1 2">
    <name type="scientific">Drechslerella stenobrocha 248</name>
    <dbReference type="NCBI Taxonomy" id="1043628"/>
    <lineage>
        <taxon>Eukaryota</taxon>
        <taxon>Fungi</taxon>
        <taxon>Dikarya</taxon>
        <taxon>Ascomycota</taxon>
        <taxon>Pezizomycotina</taxon>
        <taxon>Orbiliomycetes</taxon>
        <taxon>Orbiliales</taxon>
        <taxon>Orbiliaceae</taxon>
        <taxon>Drechslerella</taxon>
    </lineage>
</organism>
<proteinExistence type="predicted"/>
<evidence type="ECO:0000313" key="1">
    <source>
        <dbReference type="EMBL" id="EWC43499.1"/>
    </source>
</evidence>
<dbReference type="EMBL" id="KI966459">
    <property type="protein sequence ID" value="EWC43499.1"/>
    <property type="molecule type" value="Genomic_DNA"/>
</dbReference>
<name>W7HKH2_9PEZI</name>
<dbReference type="AlphaFoldDB" id="W7HKH2"/>
<accession>W7HKH2</accession>
<dbReference type="HOGENOM" id="CLU_2170970_0_0_1"/>
<gene>
    <name evidence="1" type="ORF">DRE_07499</name>
</gene>